<dbReference type="EMBL" id="HF583765">
    <property type="protein sequence ID" value="CCQ43262.1"/>
    <property type="molecule type" value="Genomic_DNA"/>
</dbReference>
<evidence type="ECO:0000313" key="1">
    <source>
        <dbReference type="EMBL" id="CCQ43262.1"/>
    </source>
</evidence>
<dbReference type="AlphaFoldDB" id="L8ECB2"/>
<proteinExistence type="predicted"/>
<dbReference type="PeptideAtlas" id="L8ECB2"/>
<organism evidence="1">
    <name type="scientific">Homo sapiens</name>
    <name type="common">Human</name>
    <dbReference type="NCBI Taxonomy" id="9606"/>
    <lineage>
        <taxon>Eukaryota</taxon>
        <taxon>Metazoa</taxon>
        <taxon>Chordata</taxon>
        <taxon>Craniata</taxon>
        <taxon>Vertebrata</taxon>
        <taxon>Euteleostomi</taxon>
        <taxon>Mammalia</taxon>
        <taxon>Eutheria</taxon>
        <taxon>Euarchontoglires</taxon>
        <taxon>Primates</taxon>
        <taxon>Haplorrhini</taxon>
        <taxon>Catarrhini</taxon>
        <taxon>Hominidae</taxon>
        <taxon>Homo</taxon>
    </lineage>
</organism>
<protein>
    <submittedName>
        <fullName evidence="1">Alternative protein DVL3</fullName>
    </submittedName>
</protein>
<dbReference type="OrthoDB" id="10031689at2759"/>
<gene>
    <name evidence="1" type="primary">DVL3</name>
</gene>
<accession>L8ECB2</accession>
<dbReference type="ChiTaRS" id="DVL3">
    <property type="organism name" value="human"/>
</dbReference>
<name>L8ECB2_HUMAN</name>
<reference evidence="1" key="1">
    <citation type="journal article" date="2013" name="PLoS ONE">
        <title>Direct detection of alternative open reading frames translation products in human significantly expands the proteome.</title>
        <authorList>
            <person name="Vanderperre B."/>
            <person name="Lucier J.-F."/>
            <person name="Motard J."/>
            <person name="Tremblay G."/>
            <person name="Vanderperre S."/>
            <person name="Wisztorski M."/>
            <person name="Salzet M."/>
            <person name="Boisvert F.-M."/>
            <person name="Roucou X."/>
        </authorList>
    </citation>
    <scope>NUCLEOTIDE SEQUENCE</scope>
</reference>
<sequence>MTMPSYHASMAGWCPGWCQLRAHTQTQPPSVLITHRSCHHLWSAREASGTPDPHPSTLMLVGAARRTWTMTQRRTLWCLPSESGHAGGMAQSMQPG</sequence>